<dbReference type="Pfam" id="PF13561">
    <property type="entry name" value="adh_short_C2"/>
    <property type="match status" value="1"/>
</dbReference>
<dbReference type="AlphaFoldDB" id="S9ZCD0"/>
<dbReference type="eggNOG" id="COG1028">
    <property type="taxonomic scope" value="Bacteria"/>
</dbReference>
<gene>
    <name evidence="3" type="ORF">M622_17580</name>
</gene>
<dbReference type="Gene3D" id="3.40.50.720">
    <property type="entry name" value="NAD(P)-binding Rossmann-like Domain"/>
    <property type="match status" value="1"/>
</dbReference>
<protein>
    <recommendedName>
        <fullName evidence="5">Short-chain dehydrogenase</fullName>
    </recommendedName>
</protein>
<keyword evidence="2" id="KW-0560">Oxidoreductase</keyword>
<keyword evidence="4" id="KW-1185">Reference proteome</keyword>
<proteinExistence type="inferred from homology"/>
<reference evidence="3 4" key="1">
    <citation type="submission" date="2013-06" db="EMBL/GenBank/DDBJ databases">
        <title>Draft genome sequence of Thauera terpenica.</title>
        <authorList>
            <person name="Liu B."/>
            <person name="Frostegard A.H."/>
            <person name="Shapleigh J.P."/>
        </authorList>
    </citation>
    <scope>NUCLEOTIDE SEQUENCE [LARGE SCALE GENOMIC DNA]</scope>
    <source>
        <strain evidence="3 4">58Eu</strain>
    </source>
</reference>
<organism evidence="3 4">
    <name type="scientific">Thauera terpenica 58Eu</name>
    <dbReference type="NCBI Taxonomy" id="1348657"/>
    <lineage>
        <taxon>Bacteria</taxon>
        <taxon>Pseudomonadati</taxon>
        <taxon>Pseudomonadota</taxon>
        <taxon>Betaproteobacteria</taxon>
        <taxon>Rhodocyclales</taxon>
        <taxon>Zoogloeaceae</taxon>
        <taxon>Thauera</taxon>
    </lineage>
</organism>
<dbReference type="SUPFAM" id="SSF51735">
    <property type="entry name" value="NAD(P)-binding Rossmann-fold domains"/>
    <property type="match status" value="1"/>
</dbReference>
<dbReference type="Proteomes" id="UP000015455">
    <property type="component" value="Unassembled WGS sequence"/>
</dbReference>
<name>S9ZCD0_9RHOO</name>
<dbReference type="PANTHER" id="PTHR24321:SF8">
    <property type="entry name" value="ESTRADIOL 17-BETA-DEHYDROGENASE 8-RELATED"/>
    <property type="match status" value="1"/>
</dbReference>
<dbReference type="GO" id="GO:0016491">
    <property type="term" value="F:oxidoreductase activity"/>
    <property type="evidence" value="ECO:0007669"/>
    <property type="project" value="UniProtKB-KW"/>
</dbReference>
<evidence type="ECO:0008006" key="5">
    <source>
        <dbReference type="Google" id="ProtNLM"/>
    </source>
</evidence>
<comment type="caution">
    <text evidence="3">The sequence shown here is derived from an EMBL/GenBank/DDBJ whole genome shotgun (WGS) entry which is preliminary data.</text>
</comment>
<evidence type="ECO:0000256" key="2">
    <source>
        <dbReference type="ARBA" id="ARBA00023002"/>
    </source>
</evidence>
<dbReference type="STRING" id="1348657.M622_17580"/>
<dbReference type="RefSeq" id="WP_021249997.1">
    <property type="nucleotide sequence ID" value="NZ_ATJV01000067.1"/>
</dbReference>
<dbReference type="OrthoDB" id="9786435at2"/>
<dbReference type="PRINTS" id="PR00081">
    <property type="entry name" value="GDHRDH"/>
</dbReference>
<comment type="similarity">
    <text evidence="1">Belongs to the short-chain dehydrogenases/reductases (SDR) family.</text>
</comment>
<dbReference type="InterPro" id="IPR002347">
    <property type="entry name" value="SDR_fam"/>
</dbReference>
<dbReference type="EMBL" id="ATJV01000067">
    <property type="protein sequence ID" value="EPZ14950.1"/>
    <property type="molecule type" value="Genomic_DNA"/>
</dbReference>
<dbReference type="InterPro" id="IPR036291">
    <property type="entry name" value="NAD(P)-bd_dom_sf"/>
</dbReference>
<dbReference type="Pfam" id="PF00106">
    <property type="entry name" value="adh_short"/>
    <property type="match status" value="1"/>
</dbReference>
<evidence type="ECO:0000313" key="4">
    <source>
        <dbReference type="Proteomes" id="UP000015455"/>
    </source>
</evidence>
<evidence type="ECO:0000313" key="3">
    <source>
        <dbReference type="EMBL" id="EPZ14950.1"/>
    </source>
</evidence>
<accession>S9ZCD0</accession>
<dbReference type="PANTHER" id="PTHR24321">
    <property type="entry name" value="DEHYDROGENASES, SHORT CHAIN"/>
    <property type="match status" value="1"/>
</dbReference>
<dbReference type="PATRIC" id="fig|1348657.5.peg.2600"/>
<evidence type="ECO:0000256" key="1">
    <source>
        <dbReference type="ARBA" id="ARBA00006484"/>
    </source>
</evidence>
<sequence>MHEIVVTGSSSGIGSAVTTALHAQGRTVLGVAHHGAEFIADLGTTEGRVRGLDETLQRSGGVLDGLVCAAGLGPTEDPARIVSVNYFGVLACLDALLPALRRGRNPAAVLLSSTGAVQVPDADSHPLARALADGDEERARAEATKAGQPMLAYCLSKYAVTCAMRERAATWAQAGVRINAVAPGPIETPMLAALQADERVPEAARMFLPPVGRYGRAEEVADCVTHLLSPSAAFIHGALLFIDGGIDALTRPHRF</sequence>